<keyword evidence="2" id="KW-1185">Reference proteome</keyword>
<accession>A0ACA9RNM7</accession>
<reference evidence="1" key="1">
    <citation type="submission" date="2021-06" db="EMBL/GenBank/DDBJ databases">
        <authorList>
            <person name="Kallberg Y."/>
            <person name="Tangrot J."/>
            <person name="Rosling A."/>
        </authorList>
    </citation>
    <scope>NUCLEOTIDE SEQUENCE</scope>
    <source>
        <strain evidence="1">MA461A</strain>
    </source>
</reference>
<organism evidence="1 2">
    <name type="scientific">Racocetra persica</name>
    <dbReference type="NCBI Taxonomy" id="160502"/>
    <lineage>
        <taxon>Eukaryota</taxon>
        <taxon>Fungi</taxon>
        <taxon>Fungi incertae sedis</taxon>
        <taxon>Mucoromycota</taxon>
        <taxon>Glomeromycotina</taxon>
        <taxon>Glomeromycetes</taxon>
        <taxon>Diversisporales</taxon>
        <taxon>Gigasporaceae</taxon>
        <taxon>Racocetra</taxon>
    </lineage>
</organism>
<comment type="caution">
    <text evidence="1">The sequence shown here is derived from an EMBL/GenBank/DDBJ whole genome shotgun (WGS) entry which is preliminary data.</text>
</comment>
<dbReference type="EMBL" id="CAJVQC010059849">
    <property type="protein sequence ID" value="CAG8800167.1"/>
    <property type="molecule type" value="Genomic_DNA"/>
</dbReference>
<evidence type="ECO:0000313" key="2">
    <source>
        <dbReference type="Proteomes" id="UP000789920"/>
    </source>
</evidence>
<feature type="non-terminal residue" evidence="1">
    <location>
        <position position="1"/>
    </location>
</feature>
<protein>
    <submittedName>
        <fullName evidence="1">35589_t:CDS:1</fullName>
    </submittedName>
</protein>
<dbReference type="Proteomes" id="UP000789920">
    <property type="component" value="Unassembled WGS sequence"/>
</dbReference>
<gene>
    <name evidence="1" type="ORF">RPERSI_LOCUS20860</name>
</gene>
<feature type="non-terminal residue" evidence="1">
    <location>
        <position position="76"/>
    </location>
</feature>
<evidence type="ECO:0000313" key="1">
    <source>
        <dbReference type="EMBL" id="CAG8800167.1"/>
    </source>
</evidence>
<proteinExistence type="predicted"/>
<name>A0ACA9RNM7_9GLOM</name>
<sequence length="76" mass="8330">DFGSKGFVILSVFVDDFVSAAGFFVPIEVDCVDCIDCVDCVFVRMEVILRESIKFECDGLVGVDVIVGFDVIEVVE</sequence>